<keyword evidence="3" id="KW-1185">Reference proteome</keyword>
<evidence type="ECO:0008006" key="4">
    <source>
        <dbReference type="Google" id="ProtNLM"/>
    </source>
</evidence>
<feature type="region of interest" description="Disordered" evidence="1">
    <location>
        <begin position="22"/>
        <end position="139"/>
    </location>
</feature>
<evidence type="ECO:0000313" key="3">
    <source>
        <dbReference type="Proteomes" id="UP001189429"/>
    </source>
</evidence>
<sequence>MPGILPPMNQVRDRVGVWLGAKPRSAGVLPPGPPESVGPADFAPRIGQGSTTPAAPAHGPGQLGQPPQGGGQQAAADYAQRRRCPSHQRGPRRAASRAVPPPAAWRPPAAHAWGDGRPGRAGRPADGGALPASAHERRGRTHIHQQPQLVSGHVVYGGVQGGDTHITQHYSTTQQNNQTTQQNYNVTQNVNATQNFNTTLSTQNFNATQNYNVTQNPQTMQPPGSVGDRPVIERIVEVDRPLITERVTVVEKPVDRIVEVEKIVEKPIYIKERRNPST</sequence>
<proteinExistence type="predicted"/>
<comment type="caution">
    <text evidence="2">The sequence shown here is derived from an EMBL/GenBank/DDBJ whole genome shotgun (WGS) entry which is preliminary data.</text>
</comment>
<feature type="compositionally biased region" description="Basic residues" evidence="1">
    <location>
        <begin position="81"/>
        <end position="95"/>
    </location>
</feature>
<accession>A0ABN9T656</accession>
<dbReference type="Proteomes" id="UP001189429">
    <property type="component" value="Unassembled WGS sequence"/>
</dbReference>
<protein>
    <recommendedName>
        <fullName evidence="4">DUF2382 domain-containing protein</fullName>
    </recommendedName>
</protein>
<gene>
    <name evidence="2" type="ORF">PCOR1329_LOCUS35916</name>
</gene>
<organism evidence="2 3">
    <name type="scientific">Prorocentrum cordatum</name>
    <dbReference type="NCBI Taxonomy" id="2364126"/>
    <lineage>
        <taxon>Eukaryota</taxon>
        <taxon>Sar</taxon>
        <taxon>Alveolata</taxon>
        <taxon>Dinophyceae</taxon>
        <taxon>Prorocentrales</taxon>
        <taxon>Prorocentraceae</taxon>
        <taxon>Prorocentrum</taxon>
    </lineage>
</organism>
<name>A0ABN9T656_9DINO</name>
<dbReference type="EMBL" id="CAUYUJ010014382">
    <property type="protein sequence ID" value="CAK0840466.1"/>
    <property type="molecule type" value="Genomic_DNA"/>
</dbReference>
<evidence type="ECO:0000313" key="2">
    <source>
        <dbReference type="EMBL" id="CAK0840466.1"/>
    </source>
</evidence>
<evidence type="ECO:0000256" key="1">
    <source>
        <dbReference type="SAM" id="MobiDB-lite"/>
    </source>
</evidence>
<feature type="compositionally biased region" description="Low complexity" evidence="1">
    <location>
        <begin position="53"/>
        <end position="66"/>
    </location>
</feature>
<reference evidence="2" key="1">
    <citation type="submission" date="2023-10" db="EMBL/GenBank/DDBJ databases">
        <authorList>
            <person name="Chen Y."/>
            <person name="Shah S."/>
            <person name="Dougan E. K."/>
            <person name="Thang M."/>
            <person name="Chan C."/>
        </authorList>
    </citation>
    <scope>NUCLEOTIDE SEQUENCE [LARGE SCALE GENOMIC DNA]</scope>
</reference>